<dbReference type="HOGENOM" id="CLU_1596089_0_0_1"/>
<feature type="signal peptide" evidence="1">
    <location>
        <begin position="1"/>
        <end position="30"/>
    </location>
</feature>
<dbReference type="Proteomes" id="UP000014760">
    <property type="component" value="Unassembled WGS sequence"/>
</dbReference>
<keyword evidence="1" id="KW-0732">Signal</keyword>
<evidence type="ECO:0000313" key="2">
    <source>
        <dbReference type="EMBL" id="ELU10458.1"/>
    </source>
</evidence>
<organism evidence="2">
    <name type="scientific">Capitella teleta</name>
    <name type="common">Polychaete worm</name>
    <dbReference type="NCBI Taxonomy" id="283909"/>
    <lineage>
        <taxon>Eukaryota</taxon>
        <taxon>Metazoa</taxon>
        <taxon>Spiralia</taxon>
        <taxon>Lophotrochozoa</taxon>
        <taxon>Annelida</taxon>
        <taxon>Polychaeta</taxon>
        <taxon>Sedentaria</taxon>
        <taxon>Scolecida</taxon>
        <taxon>Capitellidae</taxon>
        <taxon>Capitella</taxon>
    </lineage>
</organism>
<proteinExistence type="predicted"/>
<feature type="chain" id="PRO_5008788457" evidence="1">
    <location>
        <begin position="31"/>
        <end position="167"/>
    </location>
</feature>
<protein>
    <submittedName>
        <fullName evidence="2 3">Uncharacterized protein</fullName>
    </submittedName>
</protein>
<evidence type="ECO:0000256" key="1">
    <source>
        <dbReference type="SAM" id="SignalP"/>
    </source>
</evidence>
<evidence type="ECO:0000313" key="4">
    <source>
        <dbReference type="Proteomes" id="UP000014760"/>
    </source>
</evidence>
<evidence type="ECO:0000313" key="3">
    <source>
        <dbReference type="EnsemblMetazoa" id="CapteP201458"/>
    </source>
</evidence>
<dbReference type="EMBL" id="KB297488">
    <property type="protein sequence ID" value="ELU10458.1"/>
    <property type="molecule type" value="Genomic_DNA"/>
</dbReference>
<dbReference type="AlphaFoldDB" id="R7UUZ5"/>
<dbReference type="EMBL" id="AMQN01020645">
    <property type="status" value="NOT_ANNOTATED_CDS"/>
    <property type="molecule type" value="Genomic_DNA"/>
</dbReference>
<keyword evidence="4" id="KW-1185">Reference proteome</keyword>
<accession>R7UUZ5</accession>
<reference evidence="4" key="1">
    <citation type="submission" date="2012-12" db="EMBL/GenBank/DDBJ databases">
        <authorList>
            <person name="Hellsten U."/>
            <person name="Grimwood J."/>
            <person name="Chapman J.A."/>
            <person name="Shapiro H."/>
            <person name="Aerts A."/>
            <person name="Otillar R.P."/>
            <person name="Terry A.Y."/>
            <person name="Boore J.L."/>
            <person name="Simakov O."/>
            <person name="Marletaz F."/>
            <person name="Cho S.-J."/>
            <person name="Edsinger-Gonzales E."/>
            <person name="Havlak P."/>
            <person name="Kuo D.-H."/>
            <person name="Larsson T."/>
            <person name="Lv J."/>
            <person name="Arendt D."/>
            <person name="Savage R."/>
            <person name="Osoegawa K."/>
            <person name="de Jong P."/>
            <person name="Lindberg D.R."/>
            <person name="Seaver E.C."/>
            <person name="Weisblat D.A."/>
            <person name="Putnam N.H."/>
            <person name="Grigoriev I.V."/>
            <person name="Rokhsar D.S."/>
        </authorList>
    </citation>
    <scope>NUCLEOTIDE SEQUENCE</scope>
    <source>
        <strain evidence="4">I ESC-2004</strain>
    </source>
</reference>
<name>R7UUZ5_CAPTE</name>
<gene>
    <name evidence="2" type="ORF">CAPTEDRAFT_201458</name>
</gene>
<dbReference type="EnsemblMetazoa" id="CapteT201458">
    <property type="protein sequence ID" value="CapteP201458"/>
    <property type="gene ID" value="CapteG201458"/>
</dbReference>
<reference evidence="3" key="3">
    <citation type="submission" date="2015-06" db="UniProtKB">
        <authorList>
            <consortium name="EnsemblMetazoa"/>
        </authorList>
    </citation>
    <scope>IDENTIFICATION</scope>
</reference>
<sequence>MAFPALVLWQSHLLLLLQLTLLLMLHPSLPHQLRAQPLHVDPIGRMPMRLDCLIIKFHYRKTTRTASSKCNHANVGYISSSQARRAESDANRSPGGLNPAGTYFYSECVMSILNIDYAYLLKSVSENPNSLKDSLKIELQTPFEFNVQVHTIEELIRLKNIELQAPV</sequence>
<dbReference type="EMBL" id="AMQN01020644">
    <property type="status" value="NOT_ANNOTATED_CDS"/>
    <property type="molecule type" value="Genomic_DNA"/>
</dbReference>
<reference evidence="2 4" key="2">
    <citation type="journal article" date="2013" name="Nature">
        <title>Insights into bilaterian evolution from three spiralian genomes.</title>
        <authorList>
            <person name="Simakov O."/>
            <person name="Marletaz F."/>
            <person name="Cho S.J."/>
            <person name="Edsinger-Gonzales E."/>
            <person name="Havlak P."/>
            <person name="Hellsten U."/>
            <person name="Kuo D.H."/>
            <person name="Larsson T."/>
            <person name="Lv J."/>
            <person name="Arendt D."/>
            <person name="Savage R."/>
            <person name="Osoegawa K."/>
            <person name="de Jong P."/>
            <person name="Grimwood J."/>
            <person name="Chapman J.A."/>
            <person name="Shapiro H."/>
            <person name="Aerts A."/>
            <person name="Otillar R.P."/>
            <person name="Terry A.Y."/>
            <person name="Boore J.L."/>
            <person name="Grigoriev I.V."/>
            <person name="Lindberg D.R."/>
            <person name="Seaver E.C."/>
            <person name="Weisblat D.A."/>
            <person name="Putnam N.H."/>
            <person name="Rokhsar D.S."/>
        </authorList>
    </citation>
    <scope>NUCLEOTIDE SEQUENCE</scope>
    <source>
        <strain evidence="2 4">I ESC-2004</strain>
    </source>
</reference>